<feature type="region of interest" description="Disordered" evidence="1">
    <location>
        <begin position="39"/>
        <end position="193"/>
    </location>
</feature>
<dbReference type="Pfam" id="PF18915">
    <property type="entry name" value="DUF5667"/>
    <property type="match status" value="1"/>
</dbReference>
<feature type="transmembrane region" description="Helical" evidence="2">
    <location>
        <begin position="198"/>
        <end position="218"/>
    </location>
</feature>
<dbReference type="RefSeq" id="WP_132428761.1">
    <property type="nucleotide sequence ID" value="NZ_SMFZ01000002.1"/>
</dbReference>
<evidence type="ECO:0000256" key="1">
    <source>
        <dbReference type="SAM" id="MobiDB-lite"/>
    </source>
</evidence>
<feature type="compositionally biased region" description="Low complexity" evidence="1">
    <location>
        <begin position="452"/>
        <end position="470"/>
    </location>
</feature>
<feature type="region of interest" description="Disordered" evidence="1">
    <location>
        <begin position="359"/>
        <end position="486"/>
    </location>
</feature>
<dbReference type="InterPro" id="IPR043725">
    <property type="entry name" value="DUF5667"/>
</dbReference>
<dbReference type="Proteomes" id="UP000295560">
    <property type="component" value="Unassembled WGS sequence"/>
</dbReference>
<reference evidence="4 5" key="1">
    <citation type="submission" date="2019-03" db="EMBL/GenBank/DDBJ databases">
        <title>Sequencing the genomes of 1000 actinobacteria strains.</title>
        <authorList>
            <person name="Klenk H.-P."/>
        </authorList>
    </citation>
    <scope>NUCLEOTIDE SEQUENCE [LARGE SCALE GENOMIC DNA]</scope>
    <source>
        <strain evidence="4 5">DSM 44969</strain>
    </source>
</reference>
<feature type="compositionally biased region" description="Basic and acidic residues" evidence="1">
    <location>
        <begin position="1"/>
        <end position="17"/>
    </location>
</feature>
<keyword evidence="2" id="KW-0812">Transmembrane</keyword>
<feature type="region of interest" description="Disordered" evidence="1">
    <location>
        <begin position="1"/>
        <end position="20"/>
    </location>
</feature>
<accession>A0A4R1HEY3</accession>
<dbReference type="AlphaFoldDB" id="A0A4R1HEY3"/>
<keyword evidence="2" id="KW-1133">Transmembrane helix</keyword>
<keyword evidence="2" id="KW-0472">Membrane</keyword>
<protein>
    <recommendedName>
        <fullName evidence="3">DUF5667 domain-containing protein</fullName>
    </recommendedName>
</protein>
<feature type="compositionally biased region" description="Basic and acidic residues" evidence="1">
    <location>
        <begin position="69"/>
        <end position="79"/>
    </location>
</feature>
<sequence>MPGAWDDDRPRAEDGRGFDAPLGATAVEELEHELALAAALDRSRHTLSPDEQTSARMRRRLFEAMAEESFGRTEQRQDAIRPPAPAPEPSELTAPLGAPPITDASGPATRPVGPPVPDVEPDVPAASVGRAAGEHTLSSNETSSLPTRSRRARHVLPSDHPDHPVEAEQSTRSTRPDRDRSRPGKTGGRRRPSIRKRFGVLVTCVAALAVIVGVAATASKNALPGDALYGVKRATESTGGLFTWGDQAEATQQLEVARTRMDEVQGMLQSGSADPAAITSAMNDFDTATATGSRMILSGDRNAGGSDLADLRTWATAQSDRMAEMQSSWPAANASDAEASKTLLDRVLTRTEALRARTGCAEGGTASVDDLGPLPSDGPCTGQSGQPSTEGQQSPEGTTPDSTSPSPSGSTSPETSTSGGTSTDPTTEEQRGLLPPLLGNDTAKSRSGGEPSTSSSTTTTSKDSDSLLPPITLPPLLPGLGPVTIG</sequence>
<feature type="compositionally biased region" description="Polar residues" evidence="1">
    <location>
        <begin position="381"/>
        <end position="393"/>
    </location>
</feature>
<comment type="caution">
    <text evidence="4">The sequence shown here is derived from an EMBL/GenBank/DDBJ whole genome shotgun (WGS) entry which is preliminary data.</text>
</comment>
<evidence type="ECO:0000313" key="4">
    <source>
        <dbReference type="EMBL" id="TCK20188.1"/>
    </source>
</evidence>
<evidence type="ECO:0000256" key="2">
    <source>
        <dbReference type="SAM" id="Phobius"/>
    </source>
</evidence>
<dbReference type="OrthoDB" id="3402808at2"/>
<keyword evidence="5" id="KW-1185">Reference proteome</keyword>
<name>A0A4R1HEY3_PSEEN</name>
<proteinExistence type="predicted"/>
<feature type="compositionally biased region" description="Polar residues" evidence="1">
    <location>
        <begin position="136"/>
        <end position="147"/>
    </location>
</feature>
<evidence type="ECO:0000259" key="3">
    <source>
        <dbReference type="Pfam" id="PF18915"/>
    </source>
</evidence>
<feature type="compositionally biased region" description="Basic and acidic residues" evidence="1">
    <location>
        <begin position="156"/>
        <end position="166"/>
    </location>
</feature>
<evidence type="ECO:0000313" key="5">
    <source>
        <dbReference type="Proteomes" id="UP000295560"/>
    </source>
</evidence>
<organism evidence="4 5">
    <name type="scientific">Pseudonocardia endophytica</name>
    <dbReference type="NCBI Taxonomy" id="401976"/>
    <lineage>
        <taxon>Bacteria</taxon>
        <taxon>Bacillati</taxon>
        <taxon>Actinomycetota</taxon>
        <taxon>Actinomycetes</taxon>
        <taxon>Pseudonocardiales</taxon>
        <taxon>Pseudonocardiaceae</taxon>
        <taxon>Pseudonocardia</taxon>
    </lineage>
</organism>
<gene>
    <name evidence="4" type="ORF">EV378_4138</name>
</gene>
<dbReference type="EMBL" id="SMFZ01000002">
    <property type="protein sequence ID" value="TCK20188.1"/>
    <property type="molecule type" value="Genomic_DNA"/>
</dbReference>
<feature type="domain" description="DUF5667" evidence="3">
    <location>
        <begin position="222"/>
        <end position="326"/>
    </location>
</feature>
<feature type="compositionally biased region" description="Low complexity" evidence="1">
    <location>
        <begin position="394"/>
        <end position="425"/>
    </location>
</feature>